<organism evidence="1 2">
    <name type="scientific">Kocuria aegyptia</name>
    <dbReference type="NCBI Taxonomy" id="330943"/>
    <lineage>
        <taxon>Bacteria</taxon>
        <taxon>Bacillati</taxon>
        <taxon>Actinomycetota</taxon>
        <taxon>Actinomycetes</taxon>
        <taxon>Micrococcales</taxon>
        <taxon>Micrococcaceae</taxon>
        <taxon>Kocuria</taxon>
    </lineage>
</organism>
<protein>
    <submittedName>
        <fullName evidence="1">Uncharacterized protein</fullName>
    </submittedName>
</protein>
<proteinExistence type="predicted"/>
<comment type="caution">
    <text evidence="1">The sequence shown here is derived from an EMBL/GenBank/DDBJ whole genome shotgun (WGS) entry which is preliminary data.</text>
</comment>
<evidence type="ECO:0000313" key="2">
    <source>
        <dbReference type="Proteomes" id="UP001501204"/>
    </source>
</evidence>
<dbReference type="Proteomes" id="UP001501204">
    <property type="component" value="Unassembled WGS sequence"/>
</dbReference>
<sequence>MSISRDLVIGGVRGWAEFSTHLAANILREAAGATTLPRGELLAAQHREPAEEVEDLLTGDPAGPAGVIGPAVDARFPF</sequence>
<reference evidence="2" key="1">
    <citation type="journal article" date="2019" name="Int. J. Syst. Evol. Microbiol.">
        <title>The Global Catalogue of Microorganisms (GCM) 10K type strain sequencing project: providing services to taxonomists for standard genome sequencing and annotation.</title>
        <authorList>
            <consortium name="The Broad Institute Genomics Platform"/>
            <consortium name="The Broad Institute Genome Sequencing Center for Infectious Disease"/>
            <person name="Wu L."/>
            <person name="Ma J."/>
        </authorList>
    </citation>
    <scope>NUCLEOTIDE SEQUENCE [LARGE SCALE GENOMIC DNA]</scope>
    <source>
        <strain evidence="2">JCM 14735</strain>
    </source>
</reference>
<gene>
    <name evidence="1" type="ORF">GCM10009767_24600</name>
</gene>
<dbReference type="EMBL" id="BAAAOA010000029">
    <property type="protein sequence ID" value="GAA1765011.1"/>
    <property type="molecule type" value="Genomic_DNA"/>
</dbReference>
<accession>A0ABP4X0R6</accession>
<dbReference type="RefSeq" id="WP_344122918.1">
    <property type="nucleotide sequence ID" value="NZ_BAAAOA010000029.1"/>
</dbReference>
<keyword evidence="2" id="KW-1185">Reference proteome</keyword>
<evidence type="ECO:0000313" key="1">
    <source>
        <dbReference type="EMBL" id="GAA1765011.1"/>
    </source>
</evidence>
<name>A0ABP4X0R6_9MICC</name>